<dbReference type="AlphaFoldDB" id="A0A0X1KI64"/>
<evidence type="ECO:0000313" key="7">
    <source>
        <dbReference type="Proteomes" id="UP000062043"/>
    </source>
</evidence>
<sequence length="327" mass="35826">MRWGYGLLLIMIILGVLTPGVSAEKERPLVVASIGPIASIVREAFGDSVEVVTLIPLGADPHEYQLSAKQIELLQKADVVVTTGGHLPVEAKIAQLKEEGVITAELLLIDDFKAKGFRYLPEHWYSDKDNPHGTWLDPDNAVAMASATEEALERVDPENAETYRREFELFRTRVEAIKEAFSGVFANKSAVINMPPVQYAIEWLGIKAIASIKPEEEVPAKGADELVHVAERSDVIVYSLQSPEQLKNAAFELAEKSGKPTAGVVVFWEGRPYTEILRENTVNVLKAVKETKVEERKIGGGYDPIYVISALFAGLSLGTALGYVLKG</sequence>
<keyword evidence="5" id="KW-0472">Membrane</keyword>
<dbReference type="Pfam" id="PF01297">
    <property type="entry name" value="ZnuA"/>
    <property type="match status" value="1"/>
</dbReference>
<dbReference type="SUPFAM" id="SSF53807">
    <property type="entry name" value="Helical backbone' metal receptor"/>
    <property type="match status" value="1"/>
</dbReference>
<evidence type="ECO:0000256" key="1">
    <source>
        <dbReference type="ARBA" id="ARBA00004196"/>
    </source>
</evidence>
<dbReference type="GO" id="GO:0046872">
    <property type="term" value="F:metal ion binding"/>
    <property type="evidence" value="ECO:0007669"/>
    <property type="project" value="UniProtKB-KW"/>
</dbReference>
<feature type="transmembrane region" description="Helical" evidence="5">
    <location>
        <begin position="305"/>
        <end position="325"/>
    </location>
</feature>
<keyword evidence="5" id="KW-0812">Transmembrane</keyword>
<evidence type="ECO:0000256" key="5">
    <source>
        <dbReference type="SAM" id="Phobius"/>
    </source>
</evidence>
<dbReference type="Proteomes" id="UP000062043">
    <property type="component" value="Chromosome"/>
</dbReference>
<protein>
    <submittedName>
        <fullName evidence="6">ABC transporter substrate-binding protein</fullName>
    </submittedName>
</protein>
<dbReference type="STRING" id="1432656.X802_01145"/>
<dbReference type="GO" id="GO:0030001">
    <property type="term" value="P:metal ion transport"/>
    <property type="evidence" value="ECO:0007669"/>
    <property type="project" value="InterPro"/>
</dbReference>
<accession>A0A0X1KI64</accession>
<dbReference type="PANTHER" id="PTHR42953:SF1">
    <property type="entry name" value="METAL-BINDING PROTEIN HI_0362-RELATED"/>
    <property type="match status" value="1"/>
</dbReference>
<reference evidence="6 7" key="1">
    <citation type="submission" date="2014-01" db="EMBL/GenBank/DDBJ databases">
        <title>Genome sequencing of Thermococcus guaymasensis.</title>
        <authorList>
            <person name="Zhang X."/>
            <person name="Alvare G."/>
            <person name="Fristensky B."/>
            <person name="Chen L."/>
            <person name="Suen T."/>
            <person name="Chen Q."/>
            <person name="Ma K."/>
        </authorList>
    </citation>
    <scope>NUCLEOTIDE SEQUENCE [LARGE SCALE GENOMIC DNA]</scope>
    <source>
        <strain evidence="6 7">DSM 11113</strain>
    </source>
</reference>
<dbReference type="Gene3D" id="3.40.50.1980">
    <property type="entry name" value="Nitrogenase molybdenum iron protein domain"/>
    <property type="match status" value="1"/>
</dbReference>
<evidence type="ECO:0000256" key="4">
    <source>
        <dbReference type="ARBA" id="ARBA00022729"/>
    </source>
</evidence>
<keyword evidence="4" id="KW-0732">Signal</keyword>
<dbReference type="KEGG" id="tgy:X802_01145"/>
<dbReference type="InterPro" id="IPR006127">
    <property type="entry name" value="ZnuA-like"/>
</dbReference>
<name>A0A0X1KI64_9EURY</name>
<dbReference type="OrthoDB" id="50488at2157"/>
<organism evidence="6 7">
    <name type="scientific">Thermococcus guaymasensis DSM 11113</name>
    <dbReference type="NCBI Taxonomy" id="1432656"/>
    <lineage>
        <taxon>Archaea</taxon>
        <taxon>Methanobacteriati</taxon>
        <taxon>Methanobacteriota</taxon>
        <taxon>Thermococci</taxon>
        <taxon>Thermococcales</taxon>
        <taxon>Thermococcaceae</taxon>
        <taxon>Thermococcus</taxon>
    </lineage>
</organism>
<evidence type="ECO:0000313" key="6">
    <source>
        <dbReference type="EMBL" id="AJC70940.1"/>
    </source>
</evidence>
<evidence type="ECO:0000256" key="3">
    <source>
        <dbReference type="ARBA" id="ARBA00022723"/>
    </source>
</evidence>
<keyword evidence="3" id="KW-0479">Metal-binding</keyword>
<dbReference type="PANTHER" id="PTHR42953">
    <property type="entry name" value="HIGH-AFFINITY ZINC UPTAKE SYSTEM PROTEIN ZNUA-RELATED"/>
    <property type="match status" value="1"/>
</dbReference>
<evidence type="ECO:0000256" key="2">
    <source>
        <dbReference type="ARBA" id="ARBA00022448"/>
    </source>
</evidence>
<keyword evidence="2" id="KW-0813">Transport</keyword>
<proteinExistence type="predicted"/>
<keyword evidence="5" id="KW-1133">Transmembrane helix</keyword>
<dbReference type="GeneID" id="27134267"/>
<dbReference type="InterPro" id="IPR050492">
    <property type="entry name" value="Bact_metal-bind_prot9"/>
</dbReference>
<keyword evidence="7" id="KW-1185">Reference proteome</keyword>
<comment type="subcellular location">
    <subcellularLocation>
        <location evidence="1">Cell envelope</location>
    </subcellularLocation>
</comment>
<dbReference type="RefSeq" id="WP_062370258.1">
    <property type="nucleotide sequence ID" value="NZ_CP007140.1"/>
</dbReference>
<gene>
    <name evidence="6" type="ORF">X802_01145</name>
</gene>
<dbReference type="PATRIC" id="fig|1432656.3.peg.225"/>
<dbReference type="EMBL" id="CP007140">
    <property type="protein sequence ID" value="AJC70940.1"/>
    <property type="molecule type" value="Genomic_DNA"/>
</dbReference>